<dbReference type="Pfam" id="PF12836">
    <property type="entry name" value="HHH_3"/>
    <property type="match status" value="1"/>
</dbReference>
<feature type="transmembrane region" description="Helical" evidence="1">
    <location>
        <begin position="12"/>
        <end position="29"/>
    </location>
</feature>
<dbReference type="InterPro" id="IPR019554">
    <property type="entry name" value="Soluble_ligand-bd"/>
</dbReference>
<dbReference type="RefSeq" id="WP_069703082.1">
    <property type="nucleotide sequence ID" value="NZ_MJAT01000037.1"/>
</dbReference>
<evidence type="ECO:0000313" key="3">
    <source>
        <dbReference type="EMBL" id="OEH84655.1"/>
    </source>
</evidence>
<keyword evidence="1" id="KW-0812">Transmembrane</keyword>
<dbReference type="GO" id="GO:0015627">
    <property type="term" value="C:type II protein secretion system complex"/>
    <property type="evidence" value="ECO:0007669"/>
    <property type="project" value="TreeGrafter"/>
</dbReference>
<sequence>MVSVTAKQKTVIVVLFAIVFLGVSTYWLLGRNESPVIITQSDLNLGQQNNSTQQNSPLEHERSNVGLNNNQVEQIYVHVKGAVTNPGVYRLHQGQRVVDAVEAAGGVLPMGNLDLINLAEKLQDGQEVIIFTSEEDRNQWLMNAPAGGQHNNSMGQHTNKININTATKEELQKLTGIGPSKAEAIIRYRETNGRFSKVEDLTNVSGIGSKTLESFKDQVSVN</sequence>
<dbReference type="NCBIfam" id="TIGR00426">
    <property type="entry name" value="competence protein ComEA helix-hairpin-helix repeat region"/>
    <property type="match status" value="1"/>
</dbReference>
<dbReference type="PANTHER" id="PTHR21180">
    <property type="entry name" value="ENDONUCLEASE/EXONUCLEASE/PHOSPHATASE FAMILY DOMAIN-CONTAINING PROTEIN 1"/>
    <property type="match status" value="1"/>
</dbReference>
<evidence type="ECO:0000256" key="1">
    <source>
        <dbReference type="SAM" id="Phobius"/>
    </source>
</evidence>
<comment type="caution">
    <text evidence="3">The sequence shown here is derived from an EMBL/GenBank/DDBJ whole genome shotgun (WGS) entry which is preliminary data.</text>
</comment>
<dbReference type="Pfam" id="PF10531">
    <property type="entry name" value="SLBB"/>
    <property type="match status" value="1"/>
</dbReference>
<dbReference type="GO" id="GO:0015628">
    <property type="term" value="P:protein secretion by the type II secretion system"/>
    <property type="evidence" value="ECO:0007669"/>
    <property type="project" value="TreeGrafter"/>
</dbReference>
<proteinExistence type="predicted"/>
<keyword evidence="1" id="KW-1133">Transmembrane helix</keyword>
<feature type="domain" description="Helix-hairpin-helix DNA-binding motif class 1" evidence="2">
    <location>
        <begin position="169"/>
        <end position="188"/>
    </location>
</feature>
<gene>
    <name evidence="3" type="ORF">BHU72_09185</name>
</gene>
<dbReference type="Proteomes" id="UP000095255">
    <property type="component" value="Unassembled WGS sequence"/>
</dbReference>
<keyword evidence="4" id="KW-1185">Reference proteome</keyword>
<dbReference type="InterPro" id="IPR003583">
    <property type="entry name" value="Hlx-hairpin-Hlx_DNA-bd_motif"/>
</dbReference>
<evidence type="ECO:0000313" key="4">
    <source>
        <dbReference type="Proteomes" id="UP000095255"/>
    </source>
</evidence>
<evidence type="ECO:0000259" key="2">
    <source>
        <dbReference type="SMART" id="SM00278"/>
    </source>
</evidence>
<keyword evidence="1" id="KW-0472">Membrane</keyword>
<feature type="domain" description="Helix-hairpin-helix DNA-binding motif class 1" evidence="2">
    <location>
        <begin position="199"/>
        <end position="218"/>
    </location>
</feature>
<dbReference type="InterPro" id="IPR051675">
    <property type="entry name" value="Endo/Exo/Phosphatase_dom_1"/>
</dbReference>
<dbReference type="SUPFAM" id="SSF47781">
    <property type="entry name" value="RuvA domain 2-like"/>
    <property type="match status" value="1"/>
</dbReference>
<dbReference type="GO" id="GO:0003677">
    <property type="term" value="F:DNA binding"/>
    <property type="evidence" value="ECO:0007669"/>
    <property type="project" value="InterPro"/>
</dbReference>
<dbReference type="InterPro" id="IPR004509">
    <property type="entry name" value="Competence_ComEA_HhH"/>
</dbReference>
<protein>
    <recommendedName>
        <fullName evidence="2">Helix-hairpin-helix DNA-binding motif class 1 domain-containing protein</fullName>
    </recommendedName>
</protein>
<dbReference type="GO" id="GO:0006281">
    <property type="term" value="P:DNA repair"/>
    <property type="evidence" value="ECO:0007669"/>
    <property type="project" value="InterPro"/>
</dbReference>
<dbReference type="OrthoDB" id="9790239at2"/>
<dbReference type="Gene3D" id="1.10.150.280">
    <property type="entry name" value="AF1531-like domain"/>
    <property type="match status" value="1"/>
</dbReference>
<accession>A0A1E5L3D1</accession>
<reference evidence="3 4" key="1">
    <citation type="submission" date="2016-09" db="EMBL/GenBank/DDBJ databases">
        <title>Desulfuribacillus arsenicus sp. nov., an obligately anaerobic, dissimilatory arsenic- and antimonate-reducing bacterium isolated from anoxic sediments.</title>
        <authorList>
            <person name="Abin C.A."/>
            <person name="Hollibaugh J.T."/>
        </authorList>
    </citation>
    <scope>NUCLEOTIDE SEQUENCE [LARGE SCALE GENOMIC DNA]</scope>
    <source>
        <strain evidence="3 4">MLFW-2</strain>
    </source>
</reference>
<name>A0A1E5L3D1_9FIRM</name>
<dbReference type="AlphaFoldDB" id="A0A1E5L3D1"/>
<dbReference type="STRING" id="1390249.BHU72_09185"/>
<dbReference type="InterPro" id="IPR010994">
    <property type="entry name" value="RuvA_2-like"/>
</dbReference>
<dbReference type="SMART" id="SM00278">
    <property type="entry name" value="HhH1"/>
    <property type="match status" value="2"/>
</dbReference>
<dbReference type="PANTHER" id="PTHR21180:SF32">
    <property type="entry name" value="ENDONUCLEASE_EXONUCLEASE_PHOSPHATASE FAMILY DOMAIN-CONTAINING PROTEIN 1"/>
    <property type="match status" value="1"/>
</dbReference>
<dbReference type="EMBL" id="MJAT01000037">
    <property type="protein sequence ID" value="OEH84655.1"/>
    <property type="molecule type" value="Genomic_DNA"/>
</dbReference>
<organism evidence="3 4">
    <name type="scientific">Desulfuribacillus stibiiarsenatis</name>
    <dbReference type="NCBI Taxonomy" id="1390249"/>
    <lineage>
        <taxon>Bacteria</taxon>
        <taxon>Bacillati</taxon>
        <taxon>Bacillota</taxon>
        <taxon>Desulfuribacillia</taxon>
        <taxon>Desulfuribacillales</taxon>
        <taxon>Desulfuribacillaceae</taxon>
        <taxon>Desulfuribacillus</taxon>
    </lineage>
</organism>